<keyword evidence="8 14" id="KW-0808">Transferase</keyword>
<gene>
    <name evidence="16" type="primary">folP</name>
    <name evidence="16" type="ORF">AUT07_00621</name>
</gene>
<dbReference type="PATRIC" id="fig|634113.3.peg.587"/>
<comment type="cofactor">
    <cofactor evidence="2 14">
        <name>Mg(2+)</name>
        <dbReference type="ChEBI" id="CHEBI:18420"/>
    </cofactor>
</comment>
<evidence type="ECO:0000256" key="12">
    <source>
        <dbReference type="ARBA" id="ARBA00030193"/>
    </source>
</evidence>
<dbReference type="EC" id="2.5.1.15" evidence="6 14"/>
<evidence type="ECO:0000256" key="10">
    <source>
        <dbReference type="ARBA" id="ARBA00022842"/>
    </source>
</evidence>
<evidence type="ECO:0000256" key="9">
    <source>
        <dbReference type="ARBA" id="ARBA00022723"/>
    </source>
</evidence>
<evidence type="ECO:0000256" key="14">
    <source>
        <dbReference type="RuleBase" id="RU361205"/>
    </source>
</evidence>
<evidence type="ECO:0000256" key="8">
    <source>
        <dbReference type="ARBA" id="ARBA00022679"/>
    </source>
</evidence>
<evidence type="ECO:0000256" key="11">
    <source>
        <dbReference type="ARBA" id="ARBA00022909"/>
    </source>
</evidence>
<dbReference type="RefSeq" id="WP_066284000.1">
    <property type="nucleotide sequence ID" value="NZ_CP013920.1"/>
</dbReference>
<dbReference type="SUPFAM" id="SSF51717">
    <property type="entry name" value="Dihydropteroate synthetase-like"/>
    <property type="match status" value="1"/>
</dbReference>
<proteinExistence type="inferred from homology"/>
<evidence type="ECO:0000256" key="7">
    <source>
        <dbReference type="ARBA" id="ARBA00016919"/>
    </source>
</evidence>
<comment type="catalytic activity">
    <reaction evidence="1">
        <text>(7,8-dihydropterin-6-yl)methyl diphosphate + 4-aminobenzoate = 7,8-dihydropteroate + diphosphate</text>
        <dbReference type="Rhea" id="RHEA:19949"/>
        <dbReference type="ChEBI" id="CHEBI:17836"/>
        <dbReference type="ChEBI" id="CHEBI:17839"/>
        <dbReference type="ChEBI" id="CHEBI:33019"/>
        <dbReference type="ChEBI" id="CHEBI:72950"/>
        <dbReference type="EC" id="2.5.1.15"/>
    </reaction>
</comment>
<dbReference type="PROSITE" id="PS00793">
    <property type="entry name" value="DHPS_2"/>
    <property type="match status" value="1"/>
</dbReference>
<evidence type="ECO:0000259" key="15">
    <source>
        <dbReference type="PROSITE" id="PS50972"/>
    </source>
</evidence>
<evidence type="ECO:0000313" key="17">
    <source>
        <dbReference type="Proteomes" id="UP000069926"/>
    </source>
</evidence>
<dbReference type="PANTHER" id="PTHR20941:SF1">
    <property type="entry name" value="FOLIC ACID SYNTHESIS PROTEIN FOL1"/>
    <property type="match status" value="1"/>
</dbReference>
<dbReference type="Gene3D" id="3.20.20.20">
    <property type="entry name" value="Dihydropteroate synthase-like"/>
    <property type="match status" value="1"/>
</dbReference>
<dbReference type="AlphaFoldDB" id="A0A109Q7L7"/>
<dbReference type="InterPro" id="IPR000489">
    <property type="entry name" value="Pterin-binding_dom"/>
</dbReference>
<keyword evidence="17" id="KW-1185">Reference proteome</keyword>
<organism evidence="16 17">
    <name type="scientific">Candidatus Arsenophonus lipoptenae</name>
    <dbReference type="NCBI Taxonomy" id="634113"/>
    <lineage>
        <taxon>Bacteria</taxon>
        <taxon>Pseudomonadati</taxon>
        <taxon>Pseudomonadota</taxon>
        <taxon>Gammaproteobacteria</taxon>
        <taxon>Enterobacterales</taxon>
        <taxon>Morganellaceae</taxon>
        <taxon>Arsenophonus</taxon>
    </lineage>
</organism>
<evidence type="ECO:0000256" key="13">
    <source>
        <dbReference type="ARBA" id="ARBA00053449"/>
    </source>
</evidence>
<feature type="domain" description="Pterin-binding" evidence="15">
    <location>
        <begin position="15"/>
        <end position="267"/>
    </location>
</feature>
<protein>
    <recommendedName>
        <fullName evidence="7 14">Dihydropteroate synthase</fullName>
        <shortName evidence="14">DHPS</shortName>
        <ecNumber evidence="6 14">2.5.1.15</ecNumber>
    </recommendedName>
    <alternativeName>
        <fullName evidence="12 14">Dihydropteroate pyrophosphorylase</fullName>
    </alternativeName>
</protein>
<comment type="similarity">
    <text evidence="4 14">Belongs to the DHPS family.</text>
</comment>
<sequence>MKISTRNMNFNFNSPIVMGILNITPDSFSDGGLYNCYDYAVKHASSMIKDGASIIDIGGESTRPGAHKVSLQQELERVIPIIKAVTKNFDVLVSVDTSKAIVMEEAYKAGVHIINDIRSLHEPGALEVASKTGLPICIMHMLGSQKIMQKNINYKNIVSEVKKQLLNEINRCEINGIKKNRLIIDPGFGFGKNLNHNYQLLAKLHEFNSLGVPLLVGMSRKSMIGELLNVPTNNRLVGSISCAVIAAMKGAQIIRVHDVKETVQAMKIVHEILLIKEMNNYE</sequence>
<keyword evidence="10 14" id="KW-0460">Magnesium</keyword>
<dbReference type="NCBIfam" id="TIGR01496">
    <property type="entry name" value="DHPS"/>
    <property type="match status" value="1"/>
</dbReference>
<dbReference type="GO" id="GO:0004156">
    <property type="term" value="F:dihydropteroate synthase activity"/>
    <property type="evidence" value="ECO:0007669"/>
    <property type="project" value="UniProtKB-EC"/>
</dbReference>
<comment type="subunit">
    <text evidence="5">Homodimer.</text>
</comment>
<dbReference type="Pfam" id="PF00809">
    <property type="entry name" value="Pterin_bind"/>
    <property type="match status" value="1"/>
</dbReference>
<dbReference type="GO" id="GO:0005829">
    <property type="term" value="C:cytosol"/>
    <property type="evidence" value="ECO:0007669"/>
    <property type="project" value="TreeGrafter"/>
</dbReference>
<evidence type="ECO:0000256" key="2">
    <source>
        <dbReference type="ARBA" id="ARBA00001946"/>
    </source>
</evidence>
<keyword evidence="11 14" id="KW-0289">Folate biosynthesis</keyword>
<comment type="pathway">
    <text evidence="3 14">Cofactor biosynthesis; tetrahydrofolate biosynthesis; 7,8-dihydrofolate from 2-amino-4-hydroxy-6-hydroxymethyl-7,8-dihydropteridine diphosphate and 4-aminobenzoate: step 1/2.</text>
</comment>
<dbReference type="FunFam" id="3.20.20.20:FF:000004">
    <property type="entry name" value="Dihydropteroate synthase"/>
    <property type="match status" value="1"/>
</dbReference>
<dbReference type="CDD" id="cd00739">
    <property type="entry name" value="DHPS"/>
    <property type="match status" value="1"/>
</dbReference>
<evidence type="ECO:0000256" key="6">
    <source>
        <dbReference type="ARBA" id="ARBA00012458"/>
    </source>
</evidence>
<reference evidence="16 17" key="1">
    <citation type="submission" date="2016-01" db="EMBL/GenBank/DDBJ databases">
        <title>Genome sequence of Ca. Arsenophonus lipopteni, the exclusive symbiont of a blood sucking fly Lipoptena cervi (Diptera: Hippoboscidae).</title>
        <authorList>
            <person name="Novakova E."/>
            <person name="Hypsa V."/>
            <person name="Nguyen P."/>
            <person name="Husnik F."/>
            <person name="Darby A.C."/>
        </authorList>
    </citation>
    <scope>NUCLEOTIDE SEQUENCE [LARGE SCALE GENOMIC DNA]</scope>
    <source>
        <strain evidence="16 17">CB</strain>
    </source>
</reference>
<dbReference type="OrthoDB" id="9811744at2"/>
<evidence type="ECO:0000256" key="1">
    <source>
        <dbReference type="ARBA" id="ARBA00000012"/>
    </source>
</evidence>
<comment type="function">
    <text evidence="13 14">Catalyzes the condensation of para-aminobenzoate (pABA) with 6-hydroxymethyl-7,8-dihydropterin diphosphate (DHPt-PP) to form 7,8-dihydropteroate (H2Pte), the immediate precursor of folate derivatives.</text>
</comment>
<evidence type="ECO:0000256" key="4">
    <source>
        <dbReference type="ARBA" id="ARBA00009503"/>
    </source>
</evidence>
<dbReference type="InterPro" id="IPR045031">
    <property type="entry name" value="DHP_synth-like"/>
</dbReference>
<accession>A0A109Q7L7</accession>
<dbReference type="STRING" id="634113.AUT07_00621"/>
<dbReference type="InterPro" id="IPR006390">
    <property type="entry name" value="DHP_synth_dom"/>
</dbReference>
<dbReference type="PROSITE" id="PS00792">
    <property type="entry name" value="DHPS_1"/>
    <property type="match status" value="1"/>
</dbReference>
<evidence type="ECO:0000256" key="3">
    <source>
        <dbReference type="ARBA" id="ARBA00004763"/>
    </source>
</evidence>
<keyword evidence="9 14" id="KW-0479">Metal-binding</keyword>
<dbReference type="GO" id="GO:0046654">
    <property type="term" value="P:tetrahydrofolate biosynthetic process"/>
    <property type="evidence" value="ECO:0007669"/>
    <property type="project" value="UniProtKB-UniPathway"/>
</dbReference>
<dbReference type="KEGG" id="asy:AUT07_00621"/>
<dbReference type="PROSITE" id="PS50972">
    <property type="entry name" value="PTERIN_BINDING"/>
    <property type="match status" value="1"/>
</dbReference>
<dbReference type="EMBL" id="CP013920">
    <property type="protein sequence ID" value="AMA65174.1"/>
    <property type="molecule type" value="Genomic_DNA"/>
</dbReference>
<evidence type="ECO:0000256" key="5">
    <source>
        <dbReference type="ARBA" id="ARBA00011738"/>
    </source>
</evidence>
<dbReference type="GO" id="GO:0046656">
    <property type="term" value="P:folic acid biosynthetic process"/>
    <property type="evidence" value="ECO:0007669"/>
    <property type="project" value="UniProtKB-KW"/>
</dbReference>
<dbReference type="UniPathway" id="UPA00077">
    <property type="reaction ID" value="UER00156"/>
</dbReference>
<dbReference type="InterPro" id="IPR011005">
    <property type="entry name" value="Dihydropteroate_synth-like_sf"/>
</dbReference>
<dbReference type="PANTHER" id="PTHR20941">
    <property type="entry name" value="FOLATE SYNTHESIS PROTEINS"/>
    <property type="match status" value="1"/>
</dbReference>
<dbReference type="Proteomes" id="UP000069926">
    <property type="component" value="Chromosome"/>
</dbReference>
<evidence type="ECO:0000313" key="16">
    <source>
        <dbReference type="EMBL" id="AMA65174.1"/>
    </source>
</evidence>
<dbReference type="GO" id="GO:0046872">
    <property type="term" value="F:metal ion binding"/>
    <property type="evidence" value="ECO:0007669"/>
    <property type="project" value="UniProtKB-KW"/>
</dbReference>
<name>A0A109Q7L7_9GAMM</name>